<evidence type="ECO:0000313" key="4">
    <source>
        <dbReference type="Proteomes" id="UP000649739"/>
    </source>
</evidence>
<keyword evidence="4" id="KW-1185">Reference proteome</keyword>
<dbReference type="RefSeq" id="WP_189172145.1">
    <property type="nucleotide sequence ID" value="NZ_BMQB01000013.1"/>
</dbReference>
<evidence type="ECO:0000256" key="2">
    <source>
        <dbReference type="SAM" id="SignalP"/>
    </source>
</evidence>
<keyword evidence="1" id="KW-1133">Transmembrane helix</keyword>
<dbReference type="EMBL" id="BMQB01000013">
    <property type="protein sequence ID" value="GGK09636.1"/>
    <property type="molecule type" value="Genomic_DNA"/>
</dbReference>
<feature type="transmembrane region" description="Helical" evidence="1">
    <location>
        <begin position="225"/>
        <end position="246"/>
    </location>
</feature>
<keyword evidence="1" id="KW-0472">Membrane</keyword>
<evidence type="ECO:0008006" key="5">
    <source>
        <dbReference type="Google" id="ProtNLM"/>
    </source>
</evidence>
<name>A0A8J3BCG6_9ACTN</name>
<evidence type="ECO:0000256" key="1">
    <source>
        <dbReference type="SAM" id="Phobius"/>
    </source>
</evidence>
<reference evidence="3" key="2">
    <citation type="submission" date="2020-09" db="EMBL/GenBank/DDBJ databases">
        <authorList>
            <person name="Sun Q."/>
            <person name="Ohkuma M."/>
        </authorList>
    </citation>
    <scope>NUCLEOTIDE SEQUENCE</scope>
    <source>
        <strain evidence="3">JCM 3090</strain>
    </source>
</reference>
<feature type="chain" id="PRO_5039503686" description="Secreted protein" evidence="2">
    <location>
        <begin position="24"/>
        <end position="254"/>
    </location>
</feature>
<keyword evidence="1" id="KW-0812">Transmembrane</keyword>
<dbReference type="Proteomes" id="UP000649739">
    <property type="component" value="Unassembled WGS sequence"/>
</dbReference>
<comment type="caution">
    <text evidence="3">The sequence shown here is derived from an EMBL/GenBank/DDBJ whole genome shotgun (WGS) entry which is preliminary data.</text>
</comment>
<keyword evidence="2" id="KW-0732">Signal</keyword>
<feature type="signal peptide" evidence="2">
    <location>
        <begin position="1"/>
        <end position="23"/>
    </location>
</feature>
<gene>
    <name evidence="3" type="ORF">GCM10010123_44420</name>
</gene>
<organism evidence="3 4">
    <name type="scientific">Pilimelia anulata</name>
    <dbReference type="NCBI Taxonomy" id="53371"/>
    <lineage>
        <taxon>Bacteria</taxon>
        <taxon>Bacillati</taxon>
        <taxon>Actinomycetota</taxon>
        <taxon>Actinomycetes</taxon>
        <taxon>Micromonosporales</taxon>
        <taxon>Micromonosporaceae</taxon>
        <taxon>Pilimelia</taxon>
    </lineage>
</organism>
<reference evidence="3" key="1">
    <citation type="journal article" date="2014" name="Int. J. Syst. Evol. Microbiol.">
        <title>Complete genome sequence of Corynebacterium casei LMG S-19264T (=DSM 44701T), isolated from a smear-ripened cheese.</title>
        <authorList>
            <consortium name="US DOE Joint Genome Institute (JGI-PGF)"/>
            <person name="Walter F."/>
            <person name="Albersmeier A."/>
            <person name="Kalinowski J."/>
            <person name="Ruckert C."/>
        </authorList>
    </citation>
    <scope>NUCLEOTIDE SEQUENCE</scope>
    <source>
        <strain evidence="3">JCM 3090</strain>
    </source>
</reference>
<accession>A0A8J3BCG6</accession>
<evidence type="ECO:0000313" key="3">
    <source>
        <dbReference type="EMBL" id="GGK09636.1"/>
    </source>
</evidence>
<sequence length="254" mass="25707">MTVRHTHRLLVAAAGLGSVLVAAAPAAAGAPAADPAAVQRAVTSADGSALIREFFASAPDAPPGAARAAAPRIVGDPVPVLQLNPDFVRRADAPVTQQLYLASTARSADGRLASVWLTPAAGGGWSIANIASGDVERTFARAAGDAPAFREPQINAWYALRGGRVLPLNDDARRSVGAAGLPVAAYQRLVNERYGDKLPGSAYDRNGTAGGYDAAGTRPAGSDRFAGPGLIGGGLAAAALVGFGLLRRRRTAAA</sequence>
<protein>
    <recommendedName>
        <fullName evidence="5">Secreted protein</fullName>
    </recommendedName>
</protein>
<dbReference type="AlphaFoldDB" id="A0A8J3BCG6"/>
<proteinExistence type="predicted"/>